<accession>A0A7L6ARQ8</accession>
<dbReference type="Gene3D" id="1.10.1200.10">
    <property type="entry name" value="ACP-like"/>
    <property type="match status" value="1"/>
</dbReference>
<dbReference type="PANTHER" id="PTHR45527:SF1">
    <property type="entry name" value="FATTY ACID SYNTHASE"/>
    <property type="match status" value="1"/>
</dbReference>
<evidence type="ECO:0000313" key="4">
    <source>
        <dbReference type="EMBL" id="QLQ31734.1"/>
    </source>
</evidence>
<dbReference type="InterPro" id="IPR020806">
    <property type="entry name" value="PKS_PP-bd"/>
</dbReference>
<keyword evidence="5" id="KW-1185">Reference proteome</keyword>
<dbReference type="SUPFAM" id="SSF47336">
    <property type="entry name" value="ACP-like"/>
    <property type="match status" value="1"/>
</dbReference>
<keyword evidence="1" id="KW-0596">Phosphopantetheine</keyword>
<dbReference type="GO" id="GO:0043041">
    <property type="term" value="P:amino acid activation for nonribosomal peptide biosynthetic process"/>
    <property type="evidence" value="ECO:0007669"/>
    <property type="project" value="TreeGrafter"/>
</dbReference>
<sequence length="89" mass="9838">MTMTQPTTQVELEALLTSLWEDVLATPVKPDDNFFALGGDSIKAVRVMNRLQEQMNAIFHPASLFDAPTVAALASYCLKITPMYSRAPH</sequence>
<evidence type="ECO:0000256" key="1">
    <source>
        <dbReference type="ARBA" id="ARBA00022450"/>
    </source>
</evidence>
<dbReference type="InterPro" id="IPR036736">
    <property type="entry name" value="ACP-like_sf"/>
</dbReference>
<evidence type="ECO:0000313" key="5">
    <source>
        <dbReference type="Proteomes" id="UP000510621"/>
    </source>
</evidence>
<dbReference type="Pfam" id="PF00550">
    <property type="entry name" value="PP-binding"/>
    <property type="match status" value="1"/>
</dbReference>
<evidence type="ECO:0000256" key="2">
    <source>
        <dbReference type="ARBA" id="ARBA00022553"/>
    </source>
</evidence>
<feature type="domain" description="Carrier" evidence="3">
    <location>
        <begin position="7"/>
        <end position="81"/>
    </location>
</feature>
<evidence type="ECO:0000259" key="3">
    <source>
        <dbReference type="PROSITE" id="PS50075"/>
    </source>
</evidence>
<protein>
    <submittedName>
        <fullName evidence="4">Acyl carrier protein</fullName>
    </submittedName>
</protein>
<dbReference type="Proteomes" id="UP000510621">
    <property type="component" value="Chromosome"/>
</dbReference>
<name>A0A7L6ARQ8_9GAMM</name>
<dbReference type="PROSITE" id="PS50075">
    <property type="entry name" value="CARRIER"/>
    <property type="match status" value="1"/>
</dbReference>
<dbReference type="KEGG" id="this:HZT40_09175"/>
<dbReference type="AlphaFoldDB" id="A0A7L6ARQ8"/>
<gene>
    <name evidence="4" type="ORF">HZT40_09175</name>
</gene>
<reference evidence="4" key="1">
    <citation type="submission" date="2020-06" db="EMBL/GenBank/DDBJ databases">
        <title>Analysis procedures for assessing recovery of high quality, complete, closed genomes from Nanopore long read metagenome sequencing.</title>
        <authorList>
            <person name="Bessarab I."/>
            <person name="Arumugam K."/>
            <person name="Haryono M."/>
            <person name="Liu X."/>
            <person name="Roy S."/>
            <person name="Zuniga-Montanez R.E."/>
            <person name="Qiu G."/>
            <person name="Drautz-Moses D.I."/>
            <person name="Law Y.Y."/>
            <person name="Wuertz S."/>
            <person name="Lauro F.M."/>
            <person name="Huson D.H."/>
            <person name="Williams R.B."/>
        </authorList>
    </citation>
    <scope>NUCLEOTIDE SEQUENCE [LARGE SCALE GENOMIC DNA]</scope>
    <source>
        <strain evidence="4">SSD2</strain>
    </source>
</reference>
<dbReference type="GO" id="GO:0031177">
    <property type="term" value="F:phosphopantetheine binding"/>
    <property type="evidence" value="ECO:0007669"/>
    <property type="project" value="InterPro"/>
</dbReference>
<dbReference type="GO" id="GO:0044550">
    <property type="term" value="P:secondary metabolite biosynthetic process"/>
    <property type="evidence" value="ECO:0007669"/>
    <property type="project" value="TreeGrafter"/>
</dbReference>
<dbReference type="SMART" id="SM00823">
    <property type="entry name" value="PKS_PP"/>
    <property type="match status" value="1"/>
</dbReference>
<dbReference type="InterPro" id="IPR009081">
    <property type="entry name" value="PP-bd_ACP"/>
</dbReference>
<dbReference type="PANTHER" id="PTHR45527">
    <property type="entry name" value="NONRIBOSOMAL PEPTIDE SYNTHETASE"/>
    <property type="match status" value="1"/>
</dbReference>
<organism evidence="4 5">
    <name type="scientific">Candidatus Thiothrix singaporensis</name>
    <dbReference type="NCBI Taxonomy" id="2799669"/>
    <lineage>
        <taxon>Bacteria</taxon>
        <taxon>Pseudomonadati</taxon>
        <taxon>Pseudomonadota</taxon>
        <taxon>Gammaproteobacteria</taxon>
        <taxon>Thiotrichales</taxon>
        <taxon>Thiotrichaceae</taxon>
        <taxon>Thiothrix</taxon>
    </lineage>
</organism>
<proteinExistence type="predicted"/>
<dbReference type="GO" id="GO:0005737">
    <property type="term" value="C:cytoplasm"/>
    <property type="evidence" value="ECO:0007669"/>
    <property type="project" value="TreeGrafter"/>
</dbReference>
<keyword evidence="2" id="KW-0597">Phosphoprotein</keyword>
<dbReference type="EMBL" id="CP059265">
    <property type="protein sequence ID" value="QLQ31734.1"/>
    <property type="molecule type" value="Genomic_DNA"/>
</dbReference>